<dbReference type="Proteomes" id="UP000291469">
    <property type="component" value="Chromosome"/>
</dbReference>
<feature type="binding site" evidence="3">
    <location>
        <position position="404"/>
    </location>
    <ligand>
        <name>Mg(2+)</name>
        <dbReference type="ChEBI" id="CHEBI:18420"/>
        <note>structural</note>
    </ligand>
</feature>
<comment type="domain">
    <text evidence="3">The monomer structure is formed from three repeating units (RUs) that share the same structure as one another. The monomer and the active site possess nearly threefold rotational symmetry, to the extent that the active site possesses three potential Ser-Lys catalytic dyads, but one of the 3 active site surfaces varies in composition suggesting it is involved in confering substrate specificity.</text>
</comment>
<dbReference type="EC" id="3.5.2.1" evidence="3"/>
<comment type="function">
    <text evidence="3">Responsible for the hydrolysis of barbituric acid (2,4,6-trihydroxy-1,3-pyrimidine), an intermediate in the oxidative catabolism of pyrimidines. Catalyzes the hydrolytic opening of the pyrimidine ring of barbituric acid to yield ureidomalonic acid.</text>
</comment>
<dbReference type="HAMAP" id="MF_01989">
    <property type="entry name" value="Cyc_amidohydrol"/>
    <property type="match status" value="1"/>
</dbReference>
<keyword evidence="3" id="KW-0479">Metal-binding</keyword>
<comment type="activity regulation">
    <text evidence="3">Inhibited by cyanuric acid.</text>
</comment>
<evidence type="ECO:0000313" key="5">
    <source>
        <dbReference type="Proteomes" id="UP000291469"/>
    </source>
</evidence>
<comment type="subunit">
    <text evidence="3">Homotetramer.</text>
</comment>
<feature type="binding site" evidence="3">
    <location>
        <position position="400"/>
    </location>
    <ligand>
        <name>Mg(2+)</name>
        <dbReference type="ChEBI" id="CHEBI:18420"/>
        <note>structural</note>
    </ligand>
</feature>
<feature type="binding site" evidence="3">
    <location>
        <begin position="276"/>
        <end position="277"/>
    </location>
    <ligand>
        <name>substrate</name>
    </ligand>
</feature>
<keyword evidence="3" id="KW-0460">Magnesium</keyword>
<sequence>MNWRLGVCCHIGAGPSCANVHRSPARSRGWPCWWPQPEPDPQSPRPQGGCVAFEVRKVEIGSVNDASGLAALIDDGAFGADDVFGIIGKTEGNGGVNDFTRVLADMAFDQVLLERGTRGQSEIDQIPMVWSGGCDGVITPHATVFARVDDPNPRPEPRLTAGIAMSEVIQPEDIGRPAMVEKIAHGVRDAMKAAGITDPSEVHYVQTKTPLLTMETINDAKSRGQTVFSEDIHQSMDMSNGTTGLGIAVGLGEIDMPTAEQIGKDHSLYSSVASCSSGVELERGQIVVVGNAPGVGGRYRIGHSVMEDALDFDGIYRALRSAGLDLPDRPHPGDIDERFVNVFLKCEAAPDATLRGRRQIMLDDSDVHWHRHAKGAVGGVTAAAVGDPAVFVSVGALHQGPAGGGPVAAIVDVGD</sequence>
<feature type="active site" evidence="3">
    <location>
        <position position="208"/>
    </location>
</feature>
<feature type="binding site" evidence="3">
    <location>
        <begin position="131"/>
        <end position="132"/>
    </location>
    <ligand>
        <name>substrate</name>
    </ligand>
</feature>
<feature type="binding site" evidence="3">
    <location>
        <position position="374"/>
    </location>
    <ligand>
        <name>substrate</name>
    </ligand>
</feature>
<feature type="binding site" evidence="3">
    <location>
        <position position="396"/>
    </location>
    <ligand>
        <name>Mg(2+)</name>
        <dbReference type="ChEBI" id="CHEBI:18420"/>
        <note>structural</note>
    </ligand>
</feature>
<dbReference type="NCBIfam" id="TIGR02714">
    <property type="entry name" value="amido_AtzD_TrzD"/>
    <property type="match status" value="1"/>
</dbReference>
<keyword evidence="2 3" id="KW-0378">Hydrolase</keyword>
<dbReference type="Gene3D" id="3.30.1330.170">
    <property type="entry name" value="Cyanuric acid hydrolase/Barbiturase, RU A"/>
    <property type="match status" value="1"/>
</dbReference>
<reference evidence="4 5" key="1">
    <citation type="submission" date="2019-01" db="EMBL/GenBank/DDBJ databases">
        <title>Egibacter rhizosphaerae EGI 80759T.</title>
        <authorList>
            <person name="Chen D.-D."/>
            <person name="Tian Y."/>
            <person name="Jiao J.-Y."/>
            <person name="Zhang X.-T."/>
            <person name="Zhang Y.-G."/>
            <person name="Zhang Y."/>
            <person name="Xiao M."/>
            <person name="Shu W.-S."/>
            <person name="Li W.-J."/>
        </authorList>
    </citation>
    <scope>NUCLEOTIDE SEQUENCE [LARGE SCALE GENOMIC DNA]</scope>
    <source>
        <strain evidence="4 5">EGI 80759</strain>
    </source>
</reference>
<proteinExistence type="inferred from homology"/>
<dbReference type="InterPro" id="IPR043007">
    <property type="entry name" value="AtzD/Barbiturase_RUC"/>
</dbReference>
<dbReference type="Gene3D" id="3.30.1330.180">
    <property type="entry name" value="Cyanuric acid hydrolase/Barbiturase, RU B"/>
    <property type="match status" value="1"/>
</dbReference>
<dbReference type="KEGG" id="erz:ER308_05780"/>
<feature type="binding site" evidence="3">
    <location>
        <position position="399"/>
    </location>
    <ligand>
        <name>Mg(2+)</name>
        <dbReference type="ChEBI" id="CHEBI:18420"/>
        <note>structural</note>
    </ligand>
</feature>
<dbReference type="InterPro" id="IPR043008">
    <property type="entry name" value="AtzD/Barbiturase_RUA"/>
</dbReference>
<feature type="binding site" evidence="3">
    <location>
        <begin position="393"/>
        <end position="394"/>
    </location>
    <ligand>
        <name>substrate</name>
    </ligand>
</feature>
<dbReference type="InterPro" id="IPR014086">
    <property type="entry name" value="AtzD/Barbiturase"/>
</dbReference>
<dbReference type="GO" id="GO:0047694">
    <property type="term" value="F:barbiturase activity"/>
    <property type="evidence" value="ECO:0007669"/>
    <property type="project" value="UniProtKB-UniRule"/>
</dbReference>
<feature type="binding site" evidence="3">
    <location>
        <position position="101"/>
    </location>
    <ligand>
        <name>substrate</name>
    </ligand>
</feature>
<feature type="binding site" evidence="3">
    <location>
        <position position="401"/>
    </location>
    <ligand>
        <name>Mg(2+)</name>
        <dbReference type="ChEBI" id="CHEBI:18420"/>
        <note>structural</note>
    </ligand>
</feature>
<dbReference type="GO" id="GO:0006212">
    <property type="term" value="P:uracil catabolic process"/>
    <property type="evidence" value="ECO:0007669"/>
    <property type="project" value="UniProtKB-UniRule"/>
</dbReference>
<feature type="binding site" evidence="3">
    <location>
        <position position="240"/>
    </location>
    <ligand>
        <name>substrate</name>
    </ligand>
</feature>
<keyword evidence="5" id="KW-1185">Reference proteome</keyword>
<feature type="site" description="Important for substrate specificity" evidence="3">
    <location>
        <position position="370"/>
    </location>
</feature>
<dbReference type="Gene3D" id="3.30.1330.160">
    <property type="entry name" value="Cyanuric acid hydrolase/Barbituras, RU C"/>
    <property type="match status" value="1"/>
</dbReference>
<protein>
    <recommendedName>
        <fullName evidence="3">Barbiturase</fullName>
        <ecNumber evidence="3">3.5.2.1</ecNumber>
    </recommendedName>
    <alternativeName>
        <fullName evidence="3">Barbituric acid hydrolase</fullName>
        <shortName evidence="3">BAH</shortName>
    </alternativeName>
</protein>
<evidence type="ECO:0000256" key="3">
    <source>
        <dbReference type="HAMAP-Rule" id="MF_01989"/>
    </source>
</evidence>
<feature type="region of interest" description="RU C" evidence="3">
    <location>
        <begin position="299"/>
        <end position="415"/>
    </location>
</feature>
<dbReference type="EMBL" id="CP036402">
    <property type="protein sequence ID" value="QBI19098.1"/>
    <property type="molecule type" value="Genomic_DNA"/>
</dbReference>
<gene>
    <name evidence="4" type="ORF">ER308_05780</name>
</gene>
<feature type="region of interest" description="RU A" evidence="3">
    <location>
        <begin position="1"/>
        <end position="151"/>
    </location>
</feature>
<dbReference type="AlphaFoldDB" id="A0A411YD25"/>
<dbReference type="InterPro" id="IPR043006">
    <property type="entry name" value="AtzD/Barbiturase_RUB"/>
</dbReference>
<feature type="active site" description="Nucleophile" evidence="3">
    <location>
        <position position="276"/>
    </location>
</feature>
<organism evidence="4 5">
    <name type="scientific">Egibacter rhizosphaerae</name>
    <dbReference type="NCBI Taxonomy" id="1670831"/>
    <lineage>
        <taxon>Bacteria</taxon>
        <taxon>Bacillati</taxon>
        <taxon>Actinomycetota</taxon>
        <taxon>Nitriliruptoria</taxon>
        <taxon>Egibacterales</taxon>
        <taxon>Egibacteraceae</taxon>
        <taxon>Egibacter</taxon>
    </lineage>
</organism>
<name>A0A411YD25_9ACTN</name>
<feature type="binding site" evidence="3">
    <location>
        <position position="347"/>
    </location>
    <ligand>
        <name>Mg(2+)</name>
        <dbReference type="ChEBI" id="CHEBI:18420"/>
        <note>structural</note>
    </ligand>
</feature>
<evidence type="ECO:0000256" key="2">
    <source>
        <dbReference type="ARBA" id="ARBA00022801"/>
    </source>
</evidence>
<comment type="pathway">
    <text evidence="3">Pyrimidine metabolism; uracil degradation via oxidative pathway; malonate and urea from uracil: step 2/3.</text>
</comment>
<comment type="similarity">
    <text evidence="1 3">Belongs to the cyclic amide hydrolase (CyAH) family.</text>
</comment>
<dbReference type="Pfam" id="PF09663">
    <property type="entry name" value="Amido_AtzD_TrzD"/>
    <property type="match status" value="1"/>
</dbReference>
<dbReference type="GO" id="GO:0046872">
    <property type="term" value="F:metal ion binding"/>
    <property type="evidence" value="ECO:0007669"/>
    <property type="project" value="UniProtKB-UniRule"/>
</dbReference>
<dbReference type="UniPathway" id="UPA00582">
    <property type="reaction ID" value="UER00644"/>
</dbReference>
<evidence type="ECO:0000256" key="1">
    <source>
        <dbReference type="ARBA" id="ARBA00010947"/>
    </source>
</evidence>
<dbReference type="OrthoDB" id="569708at2"/>
<accession>A0A411YD25</accession>
<comment type="caution">
    <text evidence="3">Lacks conserved residue(s) required for the propagation of feature annotation.</text>
</comment>
<comment type="catalytic activity">
    <reaction evidence="3">
        <text>barbiturate + H2O = 3-oxo-3-ureidopropanoate</text>
        <dbReference type="Rhea" id="RHEA:18653"/>
        <dbReference type="ChEBI" id="CHEBI:15377"/>
        <dbReference type="ChEBI" id="CHEBI:58775"/>
        <dbReference type="ChEBI" id="CHEBI:77938"/>
        <dbReference type="EC" id="3.5.2.1"/>
    </reaction>
</comment>
<evidence type="ECO:0000313" key="4">
    <source>
        <dbReference type="EMBL" id="QBI19098.1"/>
    </source>
</evidence>